<proteinExistence type="predicted"/>
<sequence>MSSIDSSRQPRLPHLDQKMLGCVVSLTSSHLSGSTIRDVNTGGSVLCSNSSFSSLLPSSNTDPEPTADPSGKYTSHTVDDDKVYFFDATSGVESTSTCFENCHFTGTKNQPSARPLTFNEYTGTVSILSCSFESIILPDSYDEGGALYLSERWGHASVCYG</sequence>
<evidence type="ECO:0000313" key="3">
    <source>
        <dbReference type="Proteomes" id="UP001281761"/>
    </source>
</evidence>
<reference evidence="2 3" key="1">
    <citation type="journal article" date="2022" name="bioRxiv">
        <title>Genomics of Preaxostyla Flagellates Illuminates Evolutionary Transitions and the Path Towards Mitochondrial Loss.</title>
        <authorList>
            <person name="Novak L.V.F."/>
            <person name="Treitli S.C."/>
            <person name="Pyrih J."/>
            <person name="Halakuc P."/>
            <person name="Pipaliya S.V."/>
            <person name="Vacek V."/>
            <person name="Brzon O."/>
            <person name="Soukal P."/>
            <person name="Eme L."/>
            <person name="Dacks J.B."/>
            <person name="Karnkowska A."/>
            <person name="Elias M."/>
            <person name="Hampl V."/>
        </authorList>
    </citation>
    <scope>NUCLEOTIDE SEQUENCE [LARGE SCALE GENOMIC DNA]</scope>
    <source>
        <strain evidence="2">NAU3</strain>
        <tissue evidence="2">Gut</tissue>
    </source>
</reference>
<dbReference type="Proteomes" id="UP001281761">
    <property type="component" value="Unassembled WGS sequence"/>
</dbReference>
<organism evidence="2 3">
    <name type="scientific">Blattamonas nauphoetae</name>
    <dbReference type="NCBI Taxonomy" id="2049346"/>
    <lineage>
        <taxon>Eukaryota</taxon>
        <taxon>Metamonada</taxon>
        <taxon>Preaxostyla</taxon>
        <taxon>Oxymonadida</taxon>
        <taxon>Blattamonas</taxon>
    </lineage>
</organism>
<comment type="caution">
    <text evidence="2">The sequence shown here is derived from an EMBL/GenBank/DDBJ whole genome shotgun (WGS) entry which is preliminary data.</text>
</comment>
<evidence type="ECO:0000256" key="1">
    <source>
        <dbReference type="SAM" id="MobiDB-lite"/>
    </source>
</evidence>
<name>A0ABQ9XBZ6_9EUKA</name>
<dbReference type="EMBL" id="JARBJD010000169">
    <property type="protein sequence ID" value="KAK2948765.1"/>
    <property type="molecule type" value="Genomic_DNA"/>
</dbReference>
<evidence type="ECO:0000313" key="2">
    <source>
        <dbReference type="EMBL" id="KAK2948765.1"/>
    </source>
</evidence>
<keyword evidence="3" id="KW-1185">Reference proteome</keyword>
<gene>
    <name evidence="2" type="ORF">BLNAU_16300</name>
</gene>
<feature type="region of interest" description="Disordered" evidence="1">
    <location>
        <begin position="53"/>
        <end position="74"/>
    </location>
</feature>
<protein>
    <submittedName>
        <fullName evidence="2">Uncharacterized protein</fullName>
    </submittedName>
</protein>
<accession>A0ABQ9XBZ6</accession>